<organism evidence="2 3">
    <name type="scientific">Tropicimonas isoalkanivorans</name>
    <dbReference type="NCBI Taxonomy" id="441112"/>
    <lineage>
        <taxon>Bacteria</taxon>
        <taxon>Pseudomonadati</taxon>
        <taxon>Pseudomonadota</taxon>
        <taxon>Alphaproteobacteria</taxon>
        <taxon>Rhodobacterales</taxon>
        <taxon>Roseobacteraceae</taxon>
        <taxon>Tropicimonas</taxon>
    </lineage>
</organism>
<dbReference type="InterPro" id="IPR036388">
    <property type="entry name" value="WH-like_DNA-bd_sf"/>
</dbReference>
<dbReference type="Pfam" id="PF13412">
    <property type="entry name" value="HTH_24"/>
    <property type="match status" value="1"/>
</dbReference>
<dbReference type="InterPro" id="IPR036390">
    <property type="entry name" value="WH_DNA-bd_sf"/>
</dbReference>
<dbReference type="Gene3D" id="1.10.10.10">
    <property type="entry name" value="Winged helix-like DNA-binding domain superfamily/Winged helix DNA-binding domain"/>
    <property type="match status" value="1"/>
</dbReference>
<dbReference type="STRING" id="441112.SAMN04488094_11183"/>
<keyword evidence="2" id="KW-0418">Kinase</keyword>
<reference evidence="2 3" key="1">
    <citation type="submission" date="2016-10" db="EMBL/GenBank/DDBJ databases">
        <authorList>
            <person name="de Groot N.N."/>
        </authorList>
    </citation>
    <scope>NUCLEOTIDE SEQUENCE [LARGE SCALE GENOMIC DNA]</scope>
    <source>
        <strain evidence="2 3">DSM 19548</strain>
    </source>
</reference>
<dbReference type="GO" id="GO:0016301">
    <property type="term" value="F:kinase activity"/>
    <property type="evidence" value="ECO:0007669"/>
    <property type="project" value="UniProtKB-KW"/>
</dbReference>
<dbReference type="InterPro" id="IPR000600">
    <property type="entry name" value="ROK"/>
</dbReference>
<name>A0A1I1N1E7_9RHOB</name>
<dbReference type="PANTHER" id="PTHR18964">
    <property type="entry name" value="ROK (REPRESSOR, ORF, KINASE) FAMILY"/>
    <property type="match status" value="1"/>
</dbReference>
<dbReference type="SUPFAM" id="SSF53067">
    <property type="entry name" value="Actin-like ATPase domain"/>
    <property type="match status" value="1"/>
</dbReference>
<dbReference type="EMBL" id="FOLG01000011">
    <property type="protein sequence ID" value="SFC91471.1"/>
    <property type="molecule type" value="Genomic_DNA"/>
</dbReference>
<dbReference type="OrthoDB" id="9810372at2"/>
<gene>
    <name evidence="2" type="ORF">SAMN04488094_11183</name>
</gene>
<dbReference type="AlphaFoldDB" id="A0A1I1N1E7"/>
<dbReference type="RefSeq" id="WP_093361822.1">
    <property type="nucleotide sequence ID" value="NZ_FOLG01000011.1"/>
</dbReference>
<dbReference type="PANTHER" id="PTHR18964:SF149">
    <property type="entry name" value="BIFUNCTIONAL UDP-N-ACETYLGLUCOSAMINE 2-EPIMERASE_N-ACETYLMANNOSAMINE KINASE"/>
    <property type="match status" value="1"/>
</dbReference>
<evidence type="ECO:0000313" key="2">
    <source>
        <dbReference type="EMBL" id="SFC91471.1"/>
    </source>
</evidence>
<protein>
    <submittedName>
        <fullName evidence="2">Sugar kinase of the NBD/HSP70 family, may contain an N-terminal HTH domain</fullName>
    </submittedName>
</protein>
<sequence>MRNGTGEILRRLRANGPLSRAELARRAAISSAGVTKIIAQLNADGLIREREGLGHAIGRPPVAVSLVAGARRVLAIHLGAGRLQVAFSDLMLGLGPARSFEFDFADPIREIISATADLAAEVLESAGPDRGMVLGVGVGVPGSVDASGRVNTHSILAGWRDVAFADAFEAALGLPVVLEHNATAIAMAEARYGAGRDARSILHLFLGKGIGAGFAQTGAGERCAPVEIGHVVVDPGGPACRCGGRGCLERFFSEQPLRDMVGDQGIPRSALVGAAMRTEAWLGVYEHLLQALSTAVTLLGPERVVLGGDLNTAPDAFLEALRRDLPPRVMPQQRQRLTVERTSLPEPAGVHGAACVALERFFYTTGPAAALRVQRLAAST</sequence>
<evidence type="ECO:0000313" key="3">
    <source>
        <dbReference type="Proteomes" id="UP000198728"/>
    </source>
</evidence>
<keyword evidence="2" id="KW-0808">Transferase</keyword>
<comment type="similarity">
    <text evidence="1">Belongs to the ROK (NagC/XylR) family.</text>
</comment>
<dbReference type="Proteomes" id="UP000198728">
    <property type="component" value="Unassembled WGS sequence"/>
</dbReference>
<evidence type="ECO:0000256" key="1">
    <source>
        <dbReference type="ARBA" id="ARBA00006479"/>
    </source>
</evidence>
<dbReference type="SUPFAM" id="SSF46785">
    <property type="entry name" value="Winged helix' DNA-binding domain"/>
    <property type="match status" value="1"/>
</dbReference>
<dbReference type="Gene3D" id="3.30.420.40">
    <property type="match status" value="2"/>
</dbReference>
<dbReference type="Pfam" id="PF00480">
    <property type="entry name" value="ROK"/>
    <property type="match status" value="1"/>
</dbReference>
<keyword evidence="3" id="KW-1185">Reference proteome</keyword>
<proteinExistence type="inferred from homology"/>
<accession>A0A1I1N1E7</accession>
<dbReference type="InterPro" id="IPR043129">
    <property type="entry name" value="ATPase_NBD"/>
</dbReference>